<reference evidence="1" key="2">
    <citation type="journal article" date="2024" name="Plant">
        <title>Genomic evolution and insights into agronomic trait innovations of Sesamum species.</title>
        <authorList>
            <person name="Miao H."/>
            <person name="Wang L."/>
            <person name="Qu L."/>
            <person name="Liu H."/>
            <person name="Sun Y."/>
            <person name="Le M."/>
            <person name="Wang Q."/>
            <person name="Wei S."/>
            <person name="Zheng Y."/>
            <person name="Lin W."/>
            <person name="Duan Y."/>
            <person name="Cao H."/>
            <person name="Xiong S."/>
            <person name="Wang X."/>
            <person name="Wei L."/>
            <person name="Li C."/>
            <person name="Ma Q."/>
            <person name="Ju M."/>
            <person name="Zhao R."/>
            <person name="Li G."/>
            <person name="Mu C."/>
            <person name="Tian Q."/>
            <person name="Mei H."/>
            <person name="Zhang T."/>
            <person name="Gao T."/>
            <person name="Zhang H."/>
        </authorList>
    </citation>
    <scope>NUCLEOTIDE SEQUENCE</scope>
    <source>
        <strain evidence="1">KEN1</strain>
    </source>
</reference>
<comment type="caution">
    <text evidence="1">The sequence shown here is derived from an EMBL/GenBank/DDBJ whole genome shotgun (WGS) entry which is preliminary data.</text>
</comment>
<dbReference type="AlphaFoldDB" id="A0AAW2SQ68"/>
<organism evidence="1">
    <name type="scientific">Sesamum latifolium</name>
    <dbReference type="NCBI Taxonomy" id="2727402"/>
    <lineage>
        <taxon>Eukaryota</taxon>
        <taxon>Viridiplantae</taxon>
        <taxon>Streptophyta</taxon>
        <taxon>Embryophyta</taxon>
        <taxon>Tracheophyta</taxon>
        <taxon>Spermatophyta</taxon>
        <taxon>Magnoliopsida</taxon>
        <taxon>eudicotyledons</taxon>
        <taxon>Gunneridae</taxon>
        <taxon>Pentapetalae</taxon>
        <taxon>asterids</taxon>
        <taxon>lamiids</taxon>
        <taxon>Lamiales</taxon>
        <taxon>Pedaliaceae</taxon>
        <taxon>Sesamum</taxon>
    </lineage>
</organism>
<gene>
    <name evidence="1" type="ORF">Slati_4429200</name>
</gene>
<name>A0AAW2SQ68_9LAMI</name>
<sequence length="230" mass="25701">MKMNMIFGYILDLDGPLELYGAKSYNVIIIMVMWYSGIRYGTPLGATSKVHMSIQEARGWTVREACWGSIGLPVEASLFSSHLGVLSQAGCRLSACDTLNKSGFGWPKKKINLDCASRIGPREGVILLGRDTSSEEPQHDNTTSFEPPVLTDSVPVLRRSTREFRTPERYRFVGWTSQLDNDPKTYGEAISNIDSDKWLEAMKSKMDSMGSNQVWILVDPSKGVRPVRCK</sequence>
<proteinExistence type="predicted"/>
<protein>
    <submittedName>
        <fullName evidence="1">Uncharacterized protein</fullName>
    </submittedName>
</protein>
<evidence type="ECO:0000313" key="1">
    <source>
        <dbReference type="EMBL" id="KAL0394630.1"/>
    </source>
</evidence>
<reference evidence="1" key="1">
    <citation type="submission" date="2020-06" db="EMBL/GenBank/DDBJ databases">
        <authorList>
            <person name="Li T."/>
            <person name="Hu X."/>
            <person name="Zhang T."/>
            <person name="Song X."/>
            <person name="Zhang H."/>
            <person name="Dai N."/>
            <person name="Sheng W."/>
            <person name="Hou X."/>
            <person name="Wei L."/>
        </authorList>
    </citation>
    <scope>NUCLEOTIDE SEQUENCE</scope>
    <source>
        <strain evidence="1">KEN1</strain>
        <tissue evidence="1">Leaf</tissue>
    </source>
</reference>
<accession>A0AAW2SQ68</accession>
<dbReference type="EMBL" id="JACGWN010000016">
    <property type="protein sequence ID" value="KAL0394630.1"/>
    <property type="molecule type" value="Genomic_DNA"/>
</dbReference>